<feature type="domain" description="Tr-type G" evidence="9">
    <location>
        <begin position="14"/>
        <end position="289"/>
    </location>
</feature>
<dbReference type="Gene3D" id="2.40.30.10">
    <property type="entry name" value="Translation factors"/>
    <property type="match status" value="1"/>
</dbReference>
<dbReference type="GO" id="GO:0003924">
    <property type="term" value="F:GTPase activity"/>
    <property type="evidence" value="ECO:0007669"/>
    <property type="project" value="InterPro"/>
</dbReference>
<comment type="subcellular location">
    <subcellularLocation>
        <location evidence="8">Cytoplasm</location>
    </subcellularLocation>
</comment>
<dbReference type="FunFam" id="3.40.50.300:FF:000029">
    <property type="entry name" value="Elongation factor G"/>
    <property type="match status" value="1"/>
</dbReference>
<dbReference type="SUPFAM" id="SSF50447">
    <property type="entry name" value="Translation proteins"/>
    <property type="match status" value="1"/>
</dbReference>
<dbReference type="InterPro" id="IPR009022">
    <property type="entry name" value="EFG_III"/>
</dbReference>
<dbReference type="Proteomes" id="UP000003856">
    <property type="component" value="Unassembled WGS sequence"/>
</dbReference>
<dbReference type="FunFam" id="3.30.70.240:FF:000001">
    <property type="entry name" value="Elongation factor G"/>
    <property type="match status" value="1"/>
</dbReference>
<dbReference type="EMBL" id="ACQT01000001">
    <property type="protein sequence ID" value="EER62422.1"/>
    <property type="molecule type" value="Genomic_DNA"/>
</dbReference>
<dbReference type="PROSITE" id="PS51722">
    <property type="entry name" value="G_TR_2"/>
    <property type="match status" value="1"/>
</dbReference>
<dbReference type="SUPFAM" id="SSF54980">
    <property type="entry name" value="EF-G C-terminal domain-like"/>
    <property type="match status" value="2"/>
</dbReference>
<dbReference type="PANTHER" id="PTHR43261:SF1">
    <property type="entry name" value="RIBOSOME-RELEASING FACTOR 2, MITOCHONDRIAL"/>
    <property type="match status" value="1"/>
</dbReference>
<dbReference type="NCBIfam" id="NF009381">
    <property type="entry name" value="PRK12740.1-5"/>
    <property type="match status" value="1"/>
</dbReference>
<dbReference type="InterPro" id="IPR009000">
    <property type="entry name" value="Transl_B-barrel_sf"/>
</dbReference>
<dbReference type="PROSITE" id="PS00301">
    <property type="entry name" value="G_TR_1"/>
    <property type="match status" value="1"/>
</dbReference>
<keyword evidence="4 8" id="KW-0251">Elongation factor</keyword>
<feature type="binding site" evidence="8">
    <location>
        <begin position="87"/>
        <end position="91"/>
    </location>
    <ligand>
        <name>GTP</name>
        <dbReference type="ChEBI" id="CHEBI:37565"/>
    </ligand>
</feature>
<dbReference type="Pfam" id="PF00679">
    <property type="entry name" value="EFG_C"/>
    <property type="match status" value="1"/>
</dbReference>
<dbReference type="SUPFAM" id="SSF52540">
    <property type="entry name" value="P-loop containing nucleoside triphosphate hydrolases"/>
    <property type="match status" value="1"/>
</dbReference>
<evidence type="ECO:0000256" key="3">
    <source>
        <dbReference type="ARBA" id="ARBA00022741"/>
    </source>
</evidence>
<dbReference type="CDD" id="cd04088">
    <property type="entry name" value="EFG_mtEFG_II"/>
    <property type="match status" value="1"/>
</dbReference>
<dbReference type="OrthoDB" id="8969536at2"/>
<dbReference type="GO" id="GO:0005525">
    <property type="term" value="F:GTP binding"/>
    <property type="evidence" value="ECO:0007669"/>
    <property type="project" value="UniProtKB-UniRule"/>
</dbReference>
<evidence type="ECO:0000259" key="9">
    <source>
        <dbReference type="PROSITE" id="PS51722"/>
    </source>
</evidence>
<dbReference type="Pfam" id="PF14492">
    <property type="entry name" value="EFG_III"/>
    <property type="match status" value="1"/>
</dbReference>
<evidence type="ECO:0000313" key="10">
    <source>
        <dbReference type="EMBL" id="EER62422.1"/>
    </source>
</evidence>
<dbReference type="InterPro" id="IPR047872">
    <property type="entry name" value="EFG_IV"/>
</dbReference>
<dbReference type="CDD" id="cd16262">
    <property type="entry name" value="EFG_III"/>
    <property type="match status" value="1"/>
</dbReference>
<organism evidence="10 11">
    <name type="scientific">Acidovorax delafieldii 2AN</name>
    <dbReference type="NCBI Taxonomy" id="573060"/>
    <lineage>
        <taxon>Bacteria</taxon>
        <taxon>Pseudomonadati</taxon>
        <taxon>Pseudomonadota</taxon>
        <taxon>Betaproteobacteria</taxon>
        <taxon>Burkholderiales</taxon>
        <taxon>Comamonadaceae</taxon>
        <taxon>Acidovorax</taxon>
    </lineage>
</organism>
<name>C5SZM6_ACIDE</name>
<evidence type="ECO:0000256" key="7">
    <source>
        <dbReference type="ARBA" id="ARBA00024731"/>
    </source>
</evidence>
<dbReference type="NCBIfam" id="TIGR00231">
    <property type="entry name" value="small_GTP"/>
    <property type="match status" value="1"/>
</dbReference>
<dbReference type="GO" id="GO:0032790">
    <property type="term" value="P:ribosome disassembly"/>
    <property type="evidence" value="ECO:0007669"/>
    <property type="project" value="TreeGrafter"/>
</dbReference>
<dbReference type="InterPro" id="IPR004540">
    <property type="entry name" value="Transl_elong_EFG/EF2"/>
</dbReference>
<protein>
    <recommendedName>
        <fullName evidence="2 8">Elongation factor G</fullName>
        <shortName evidence="8">EF-G</shortName>
    </recommendedName>
</protein>
<dbReference type="GO" id="GO:0005737">
    <property type="term" value="C:cytoplasm"/>
    <property type="evidence" value="ECO:0007669"/>
    <property type="project" value="UniProtKB-SubCell"/>
</dbReference>
<dbReference type="InterPro" id="IPR005517">
    <property type="entry name" value="Transl_elong_EFG/EF2_IV"/>
</dbReference>
<evidence type="ECO:0000256" key="1">
    <source>
        <dbReference type="ARBA" id="ARBA00005870"/>
    </source>
</evidence>
<dbReference type="Pfam" id="PF03764">
    <property type="entry name" value="EFG_IV"/>
    <property type="match status" value="1"/>
</dbReference>
<dbReference type="InterPro" id="IPR027417">
    <property type="entry name" value="P-loop_NTPase"/>
</dbReference>
<keyword evidence="3 8" id="KW-0547">Nucleotide-binding</keyword>
<evidence type="ECO:0000256" key="4">
    <source>
        <dbReference type="ARBA" id="ARBA00022768"/>
    </source>
</evidence>
<dbReference type="RefSeq" id="WP_005792736.1">
    <property type="nucleotide sequence ID" value="NZ_ACQT01000001.1"/>
</dbReference>
<keyword evidence="6 8" id="KW-0342">GTP-binding</keyword>
<accession>C5SZM6</accession>
<dbReference type="NCBIfam" id="TIGR00484">
    <property type="entry name" value="EF-G"/>
    <property type="match status" value="1"/>
</dbReference>
<dbReference type="GO" id="GO:0003746">
    <property type="term" value="F:translation elongation factor activity"/>
    <property type="evidence" value="ECO:0007669"/>
    <property type="project" value="UniProtKB-UniRule"/>
</dbReference>
<dbReference type="Gene3D" id="3.30.230.10">
    <property type="match status" value="1"/>
</dbReference>
<evidence type="ECO:0000313" key="11">
    <source>
        <dbReference type="Proteomes" id="UP000003856"/>
    </source>
</evidence>
<keyword evidence="8" id="KW-0963">Cytoplasm</keyword>
<keyword evidence="11" id="KW-1185">Reference proteome</keyword>
<comment type="caution">
    <text evidence="10">The sequence shown here is derived from an EMBL/GenBank/DDBJ whole genome shotgun (WGS) entry which is preliminary data.</text>
</comment>
<dbReference type="Pfam" id="PF03144">
    <property type="entry name" value="GTP_EFTU_D2"/>
    <property type="match status" value="1"/>
</dbReference>
<dbReference type="FunFam" id="3.30.70.870:FF:000001">
    <property type="entry name" value="Elongation factor G"/>
    <property type="match status" value="1"/>
</dbReference>
<dbReference type="Pfam" id="PF00009">
    <property type="entry name" value="GTP_EFTU"/>
    <property type="match status" value="1"/>
</dbReference>
<dbReference type="InterPro" id="IPR000640">
    <property type="entry name" value="EFG_V-like"/>
</dbReference>
<gene>
    <name evidence="8" type="primary">fusA</name>
    <name evidence="10" type="ORF">AcdelDRAFT_0106</name>
</gene>
<proteinExistence type="inferred from homology"/>
<feature type="binding site" evidence="8">
    <location>
        <begin position="141"/>
        <end position="144"/>
    </location>
    <ligand>
        <name>GTP</name>
        <dbReference type="ChEBI" id="CHEBI:37565"/>
    </ligand>
</feature>
<dbReference type="SMART" id="SM00889">
    <property type="entry name" value="EFG_IV"/>
    <property type="match status" value="1"/>
</dbReference>
<dbReference type="SMART" id="SM00838">
    <property type="entry name" value="EFG_C"/>
    <property type="match status" value="1"/>
</dbReference>
<evidence type="ECO:0000256" key="2">
    <source>
        <dbReference type="ARBA" id="ARBA00017872"/>
    </source>
</evidence>
<dbReference type="PANTHER" id="PTHR43261">
    <property type="entry name" value="TRANSLATION ELONGATION FACTOR G-RELATED"/>
    <property type="match status" value="1"/>
</dbReference>
<dbReference type="GO" id="GO:0097216">
    <property type="term" value="F:guanosine tetraphosphate binding"/>
    <property type="evidence" value="ECO:0007669"/>
    <property type="project" value="UniProtKB-ARBA"/>
</dbReference>
<feature type="binding site" evidence="8">
    <location>
        <begin position="23"/>
        <end position="30"/>
    </location>
    <ligand>
        <name>GTP</name>
        <dbReference type="ChEBI" id="CHEBI:37565"/>
    </ligand>
</feature>
<dbReference type="CDD" id="cd03713">
    <property type="entry name" value="EFG_mtEFG_C"/>
    <property type="match status" value="1"/>
</dbReference>
<dbReference type="FunFam" id="2.40.30.10:FF:000006">
    <property type="entry name" value="Elongation factor G"/>
    <property type="match status" value="1"/>
</dbReference>
<comment type="function">
    <text evidence="7 8">Catalyzes the GTP-dependent ribosomal translocation step during translation elongation. During this step, the ribosome changes from the pre-translocational (PRE) to the post-translocational (POST) state as the newly formed A-site-bound peptidyl-tRNA and P-site-bound deacylated tRNA move to the P and E sites, respectively. Catalyzes the coordinated movement of the two tRNA molecules, the mRNA and conformational changes in the ribosome.</text>
</comment>
<dbReference type="InterPro" id="IPR031157">
    <property type="entry name" value="G_TR_CS"/>
</dbReference>
<dbReference type="Gene3D" id="3.40.50.300">
    <property type="entry name" value="P-loop containing nucleotide triphosphate hydrolases"/>
    <property type="match status" value="1"/>
</dbReference>
<dbReference type="InterPro" id="IPR004161">
    <property type="entry name" value="EFTu-like_2"/>
</dbReference>
<dbReference type="HAMAP" id="MF_00054_B">
    <property type="entry name" value="EF_G_EF_2_B"/>
    <property type="match status" value="1"/>
</dbReference>
<dbReference type="CDD" id="cd01886">
    <property type="entry name" value="EF-G"/>
    <property type="match status" value="1"/>
</dbReference>
<dbReference type="InterPro" id="IPR000795">
    <property type="entry name" value="T_Tr_GTP-bd_dom"/>
</dbReference>
<dbReference type="InterPro" id="IPR035649">
    <property type="entry name" value="EFG_V"/>
</dbReference>
<dbReference type="InterPro" id="IPR035647">
    <property type="entry name" value="EFG_III/V"/>
</dbReference>
<dbReference type="AlphaFoldDB" id="C5SZM6"/>
<dbReference type="PRINTS" id="PR00315">
    <property type="entry name" value="ELONGATNFCT"/>
</dbReference>
<dbReference type="PATRIC" id="fig|573060.9.peg.5250"/>
<reference evidence="10 11" key="1">
    <citation type="submission" date="2009-05" db="EMBL/GenBank/DDBJ databases">
        <title>The draft genome of Acidovorax delafieldii 2AN.</title>
        <authorList>
            <consortium name="US DOE Joint Genome Institute (JGI-PGF)"/>
            <person name="Lucas S."/>
            <person name="Copeland A."/>
            <person name="Lapidus A."/>
            <person name="Glavina del Rio T."/>
            <person name="Tice H."/>
            <person name="Bruce D."/>
            <person name="Goodwin L."/>
            <person name="Pitluck S."/>
            <person name="Larimer F."/>
            <person name="Land M.L."/>
            <person name="Hauser L."/>
            <person name="Shelobolina E.S."/>
            <person name="Picardal F."/>
            <person name="Roden E."/>
            <person name="Emerson D."/>
        </authorList>
    </citation>
    <scope>NUCLEOTIDE SEQUENCE [LARGE SCALE GENOMIC DNA]</scope>
    <source>
        <strain evidence="10 11">2AN</strain>
    </source>
</reference>
<dbReference type="InterPro" id="IPR014721">
    <property type="entry name" value="Ribsml_uS5_D2-typ_fold_subgr"/>
</dbReference>
<comment type="similarity">
    <text evidence="1 8">Belongs to the TRAFAC class translation factor GTPase superfamily. Classic translation factor GTPase family. EF-G/EF-2 subfamily.</text>
</comment>
<evidence type="ECO:0000256" key="6">
    <source>
        <dbReference type="ARBA" id="ARBA00023134"/>
    </source>
</evidence>
<dbReference type="SUPFAM" id="SSF54211">
    <property type="entry name" value="Ribosomal protein S5 domain 2-like"/>
    <property type="match status" value="1"/>
</dbReference>
<dbReference type="InterPro" id="IPR041095">
    <property type="entry name" value="EFG_II"/>
</dbReference>
<keyword evidence="5 8" id="KW-0648">Protein biosynthesis</keyword>
<dbReference type="InterPro" id="IPR005225">
    <property type="entry name" value="Small_GTP-bd"/>
</dbReference>
<dbReference type="CDD" id="cd01434">
    <property type="entry name" value="EFG_mtEFG1_IV"/>
    <property type="match status" value="1"/>
</dbReference>
<dbReference type="Gene3D" id="3.30.70.870">
    <property type="entry name" value="Elongation Factor G (Translational Gtpase), domain 3"/>
    <property type="match status" value="1"/>
</dbReference>
<evidence type="ECO:0000256" key="8">
    <source>
        <dbReference type="HAMAP-Rule" id="MF_00054"/>
    </source>
</evidence>
<sequence>MTKTSSSSRNNVPRQLRNLGVIAHVDAGKTTTTERILFYTGESHRIGEVHDGTAQMDFDPQEQKRGITINSAAVTVHWKGTQLNLIDTPGHIDFNIEVNRSLRVLDGAVVVFDGVAGVEPQTETNWRLADKYRVPRIAFINKLDRVGADFHRVVTMMEERLGVRVAPLQIPIGAEGDFRGVVDLLSMRARIWDRDDASAPYREADVPAALFEQAVRSRARLVEAAVEQDEAALQAYVNGEDIAVDVLRAAIRKGVLAGAFVPALAGSAFKNRGVEPLLDAVVDYLPAPDDIVRDGGQPASAADPFAALAFKVVTDDHGAKVFVRVYGGRLGRGDVVLNTSTGKTERVSRLYEVHADKHIERDELVAGDIAAVVGLKDTLTGHTLSDPDHPVVLEQISVPEPVIHVAIEPKASADQQGLSKALQSLLREDPSLRLQHDAESGQTILSGMGELQLEVSIEKLRARHGVNVTVGRPQVAYRETIARSAEVTHVHKKQSGGPGQFAEVKLLLEPLPRGEGIRFESRIVGGAVPREFIPAVEAGIRRAALAGVVAGFPATDFAATLLDGSYHERDSSTLAFELAAMAAFREAFAKAGPQVLEPVMAVEVITPAVYLGDAIGDLNRRRGLVRSQGQRGNAATVEAEVPLKEMFGYIGSLRALSSGRAQYSMQLDHYGVVPAGQMTALVQ</sequence>
<evidence type="ECO:0000256" key="5">
    <source>
        <dbReference type="ARBA" id="ARBA00022917"/>
    </source>
</evidence>
<dbReference type="InterPro" id="IPR020568">
    <property type="entry name" value="Ribosomal_Su5_D2-typ_SF"/>
</dbReference>
<dbReference type="Gene3D" id="3.30.70.240">
    <property type="match status" value="1"/>
</dbReference>